<proteinExistence type="inferred from homology"/>
<evidence type="ECO:0000256" key="2">
    <source>
        <dbReference type="ARBA" id="ARBA00007069"/>
    </source>
</evidence>
<comment type="caution">
    <text evidence="10">The sequence shown here is derived from an EMBL/GenBank/DDBJ whole genome shotgun (WGS) entry which is preliminary data.</text>
</comment>
<gene>
    <name evidence="10" type="ORF">EDC22_10595</name>
</gene>
<evidence type="ECO:0000313" key="11">
    <source>
        <dbReference type="Proteomes" id="UP000295678"/>
    </source>
</evidence>
<evidence type="ECO:0000313" key="10">
    <source>
        <dbReference type="EMBL" id="TCT10596.1"/>
    </source>
</evidence>
<evidence type="ECO:0000256" key="8">
    <source>
        <dbReference type="RuleBase" id="RU363032"/>
    </source>
</evidence>
<evidence type="ECO:0000256" key="4">
    <source>
        <dbReference type="ARBA" id="ARBA00022475"/>
    </source>
</evidence>
<dbReference type="EMBL" id="SMAK01000005">
    <property type="protein sequence ID" value="TCT10596.1"/>
    <property type="molecule type" value="Genomic_DNA"/>
</dbReference>
<dbReference type="InterPro" id="IPR000515">
    <property type="entry name" value="MetI-like"/>
</dbReference>
<dbReference type="RefSeq" id="WP_132806448.1">
    <property type="nucleotide sequence ID" value="NZ_SMAK01000005.1"/>
</dbReference>
<dbReference type="GO" id="GO:0005886">
    <property type="term" value="C:plasma membrane"/>
    <property type="evidence" value="ECO:0007669"/>
    <property type="project" value="UniProtKB-SubCell"/>
</dbReference>
<comment type="subcellular location">
    <subcellularLocation>
        <location evidence="1 8">Cell membrane</location>
        <topology evidence="1 8">Multi-pass membrane protein</topology>
    </subcellularLocation>
</comment>
<feature type="transmembrane region" description="Helical" evidence="8">
    <location>
        <begin position="230"/>
        <end position="254"/>
    </location>
</feature>
<keyword evidence="7 8" id="KW-0472">Membrane</keyword>
<evidence type="ECO:0000256" key="7">
    <source>
        <dbReference type="ARBA" id="ARBA00023136"/>
    </source>
</evidence>
<sequence length="319" mass="35649">MATDTCREDRGRWRQGIATHLLQALGDAWRTLVVGVPYVWLLLFFLVPFLIILKISFAVSIIARPPYTPLWDWGPDGTLTISLNVINYAFLLEDPLYILGYLNSLKIAAISTVLCLLVGYPIAYGIARSPHGTRNLLLLLVILPFWTSFLLRIYAWMGILNKQGVLNNMLIALGVVDQPITFMNTDFAVYVGIVYSYLPFMILPIYVNLERMDISLVEAAMDLGSRPSRVFIDVTLPLSVPGIVAGSLLVFIPATGEYVIPALLGSPSNPMIGRVLFDEFYTNRDWPLASAVAVMLLIVLVVPILLFQRYQLRQGEDGR</sequence>
<dbReference type="GO" id="GO:0055085">
    <property type="term" value="P:transmembrane transport"/>
    <property type="evidence" value="ECO:0007669"/>
    <property type="project" value="InterPro"/>
</dbReference>
<dbReference type="Gene3D" id="1.10.3720.10">
    <property type="entry name" value="MetI-like"/>
    <property type="match status" value="1"/>
</dbReference>
<organism evidence="10 11">
    <name type="scientific">Tepidamorphus gemmatus</name>
    <dbReference type="NCBI Taxonomy" id="747076"/>
    <lineage>
        <taxon>Bacteria</taxon>
        <taxon>Pseudomonadati</taxon>
        <taxon>Pseudomonadota</taxon>
        <taxon>Alphaproteobacteria</taxon>
        <taxon>Hyphomicrobiales</taxon>
        <taxon>Tepidamorphaceae</taxon>
        <taxon>Tepidamorphus</taxon>
    </lineage>
</organism>
<reference evidence="10 11" key="1">
    <citation type="submission" date="2019-03" db="EMBL/GenBank/DDBJ databases">
        <title>Genomic Encyclopedia of Type Strains, Phase IV (KMG-IV): sequencing the most valuable type-strain genomes for metagenomic binning, comparative biology and taxonomic classification.</title>
        <authorList>
            <person name="Goeker M."/>
        </authorList>
    </citation>
    <scope>NUCLEOTIDE SEQUENCE [LARGE SCALE GENOMIC DNA]</scope>
    <source>
        <strain evidence="10 11">DSM 19345</strain>
    </source>
</reference>
<dbReference type="PROSITE" id="PS50928">
    <property type="entry name" value="ABC_TM1"/>
    <property type="match status" value="1"/>
</dbReference>
<dbReference type="CDD" id="cd06261">
    <property type="entry name" value="TM_PBP2"/>
    <property type="match status" value="1"/>
</dbReference>
<feature type="transmembrane region" description="Helical" evidence="8">
    <location>
        <begin position="38"/>
        <end position="61"/>
    </location>
</feature>
<evidence type="ECO:0000256" key="1">
    <source>
        <dbReference type="ARBA" id="ARBA00004651"/>
    </source>
</evidence>
<evidence type="ECO:0000256" key="3">
    <source>
        <dbReference type="ARBA" id="ARBA00022448"/>
    </source>
</evidence>
<keyword evidence="4" id="KW-1003">Cell membrane</keyword>
<dbReference type="AlphaFoldDB" id="A0A4R3MBA3"/>
<name>A0A4R3MBA3_9HYPH</name>
<dbReference type="Pfam" id="PF00528">
    <property type="entry name" value="BPD_transp_1"/>
    <property type="match status" value="1"/>
</dbReference>
<protein>
    <submittedName>
        <fullName evidence="10">Putrescine transport system permease protein</fullName>
    </submittedName>
</protein>
<keyword evidence="6 8" id="KW-1133">Transmembrane helix</keyword>
<feature type="transmembrane region" description="Helical" evidence="8">
    <location>
        <begin position="187"/>
        <end position="209"/>
    </location>
</feature>
<evidence type="ECO:0000259" key="9">
    <source>
        <dbReference type="PROSITE" id="PS50928"/>
    </source>
</evidence>
<dbReference type="PANTHER" id="PTHR42929:SF3">
    <property type="entry name" value="PUTRESCINE TRANSPORT SYSTEM PERMEASE PROTEIN POTH"/>
    <property type="match status" value="1"/>
</dbReference>
<evidence type="ECO:0000256" key="5">
    <source>
        <dbReference type="ARBA" id="ARBA00022692"/>
    </source>
</evidence>
<accession>A0A4R3MBA3</accession>
<comment type="similarity">
    <text evidence="2">Belongs to the binding-protein-dependent transport system permease family. CysTW subfamily.</text>
</comment>
<feature type="transmembrane region" description="Helical" evidence="8">
    <location>
        <begin position="286"/>
        <end position="307"/>
    </location>
</feature>
<dbReference type="PANTHER" id="PTHR42929">
    <property type="entry name" value="INNER MEMBRANE ABC TRANSPORTER PERMEASE PROTEIN YDCU-RELATED-RELATED"/>
    <property type="match status" value="1"/>
</dbReference>
<dbReference type="OrthoDB" id="9807047at2"/>
<keyword evidence="5 8" id="KW-0812">Transmembrane</keyword>
<keyword evidence="3 8" id="KW-0813">Transport</keyword>
<feature type="domain" description="ABC transmembrane type-1" evidence="9">
    <location>
        <begin position="101"/>
        <end position="307"/>
    </location>
</feature>
<feature type="transmembrane region" description="Helical" evidence="8">
    <location>
        <begin position="136"/>
        <end position="157"/>
    </location>
</feature>
<dbReference type="Proteomes" id="UP000295678">
    <property type="component" value="Unassembled WGS sequence"/>
</dbReference>
<keyword evidence="11" id="KW-1185">Reference proteome</keyword>
<dbReference type="InterPro" id="IPR035906">
    <property type="entry name" value="MetI-like_sf"/>
</dbReference>
<dbReference type="SUPFAM" id="SSF161098">
    <property type="entry name" value="MetI-like"/>
    <property type="match status" value="1"/>
</dbReference>
<feature type="transmembrane region" description="Helical" evidence="8">
    <location>
        <begin position="104"/>
        <end position="124"/>
    </location>
</feature>
<evidence type="ECO:0000256" key="6">
    <source>
        <dbReference type="ARBA" id="ARBA00022989"/>
    </source>
</evidence>